<keyword evidence="17" id="KW-1185">Reference proteome</keyword>
<reference evidence="17" key="1">
    <citation type="submission" date="2017-01" db="EMBL/GenBank/DDBJ databases">
        <title>Comparative genomics of anhydrobiosis in the tardigrade Hypsibius dujardini.</title>
        <authorList>
            <person name="Yoshida Y."/>
            <person name="Koutsovoulos G."/>
            <person name="Laetsch D."/>
            <person name="Stevens L."/>
            <person name="Kumar S."/>
            <person name="Horikawa D."/>
            <person name="Ishino K."/>
            <person name="Komine S."/>
            <person name="Tomita M."/>
            <person name="Blaxter M."/>
            <person name="Arakawa K."/>
        </authorList>
    </citation>
    <scope>NUCLEOTIDE SEQUENCE [LARGE SCALE GENOMIC DNA]</scope>
    <source>
        <strain evidence="17">Z151</strain>
    </source>
</reference>
<dbReference type="Pfam" id="PF01557">
    <property type="entry name" value="FAA_hydrolase"/>
    <property type="match status" value="1"/>
</dbReference>
<organism evidence="16 17">
    <name type="scientific">Hypsibius exemplaris</name>
    <name type="common">Freshwater tardigrade</name>
    <dbReference type="NCBI Taxonomy" id="2072580"/>
    <lineage>
        <taxon>Eukaryota</taxon>
        <taxon>Metazoa</taxon>
        <taxon>Ecdysozoa</taxon>
        <taxon>Tardigrada</taxon>
        <taxon>Eutardigrada</taxon>
        <taxon>Parachela</taxon>
        <taxon>Hypsibioidea</taxon>
        <taxon>Hypsibiidae</taxon>
        <taxon>Hypsibius</taxon>
    </lineage>
</organism>
<keyword evidence="3" id="KW-0479">Metal-binding</keyword>
<evidence type="ECO:0000256" key="14">
    <source>
        <dbReference type="ARBA" id="ARBA00048846"/>
    </source>
</evidence>
<evidence type="ECO:0000313" key="16">
    <source>
        <dbReference type="EMBL" id="OQV14439.1"/>
    </source>
</evidence>
<dbReference type="GO" id="GO:0046872">
    <property type="term" value="F:metal ion binding"/>
    <property type="evidence" value="ECO:0007669"/>
    <property type="project" value="UniProtKB-KW"/>
</dbReference>
<dbReference type="EC" id="3.7.1.5" evidence="5"/>
<evidence type="ECO:0000256" key="4">
    <source>
        <dbReference type="ARBA" id="ARBA00032305"/>
    </source>
</evidence>
<dbReference type="GO" id="GO:0005739">
    <property type="term" value="C:mitochondrion"/>
    <property type="evidence" value="ECO:0007669"/>
    <property type="project" value="TreeGrafter"/>
</dbReference>
<sequence length="227" mass="24760">MAGRNFEKFVDLASKIVAVGKNYADHIKEMGYAAATAATKAEPVIFMKPTSAFITQGQKIVFPPGCKNLHHEVELGIVIGKQARRVPENEAMQYVAGYTVALDMTARDQQEKAKKEGLPWTLPKGFDTSCPVGPFIRADQLVDPHNVQIWCKVNGKLRQDGTTKDMIFSVPYLISYISRYITLFPGDVILTGTPAGVSAVVAGDVIEAGVGDLSQISFEVARNDEQQ</sequence>
<comment type="catalytic activity">
    <reaction evidence="13">
        <text>oxaloacetate + H(+) = pyruvate + CO2</text>
        <dbReference type="Rhea" id="RHEA:15641"/>
        <dbReference type="ChEBI" id="CHEBI:15361"/>
        <dbReference type="ChEBI" id="CHEBI:15378"/>
        <dbReference type="ChEBI" id="CHEBI:16452"/>
        <dbReference type="ChEBI" id="CHEBI:16526"/>
        <dbReference type="EC" id="4.1.1.112"/>
    </reaction>
</comment>
<dbReference type="FunFam" id="3.90.850.10:FF:000003">
    <property type="entry name" value="Fumarylacetoacetate hydrolase domain-containing 1"/>
    <property type="match status" value="1"/>
</dbReference>
<evidence type="ECO:0000256" key="1">
    <source>
        <dbReference type="ARBA" id="ARBA00010211"/>
    </source>
</evidence>
<evidence type="ECO:0000256" key="5">
    <source>
        <dbReference type="ARBA" id="ARBA00039040"/>
    </source>
</evidence>
<accession>A0A1W0WGW4</accession>
<evidence type="ECO:0000259" key="15">
    <source>
        <dbReference type="Pfam" id="PF01557"/>
    </source>
</evidence>
<evidence type="ECO:0000256" key="2">
    <source>
        <dbReference type="ARBA" id="ARBA00012947"/>
    </source>
</evidence>
<evidence type="ECO:0000256" key="7">
    <source>
        <dbReference type="ARBA" id="ARBA00044830"/>
    </source>
</evidence>
<dbReference type="Gene3D" id="3.90.850.10">
    <property type="entry name" value="Fumarylacetoacetase-like, C-terminal domain"/>
    <property type="match status" value="1"/>
</dbReference>
<comment type="catalytic activity">
    <reaction evidence="12">
        <text>3-fumarylpyruvate + H2O = fumarate + pyruvate + H(+)</text>
        <dbReference type="Rhea" id="RHEA:26168"/>
        <dbReference type="ChEBI" id="CHEBI:15361"/>
        <dbReference type="ChEBI" id="CHEBI:15377"/>
        <dbReference type="ChEBI" id="CHEBI:15378"/>
        <dbReference type="ChEBI" id="CHEBI:16854"/>
        <dbReference type="ChEBI" id="CHEBI:29806"/>
    </reaction>
</comment>
<evidence type="ECO:0000256" key="9">
    <source>
        <dbReference type="ARBA" id="ARBA00044973"/>
    </source>
</evidence>
<comment type="catalytic activity">
    <reaction evidence="11">
        <text>a 3-acylpyruvate + H2O = a carboxylate + pyruvate + H(+)</text>
        <dbReference type="Rhea" id="RHEA:19009"/>
        <dbReference type="ChEBI" id="CHEBI:15361"/>
        <dbReference type="ChEBI" id="CHEBI:15377"/>
        <dbReference type="ChEBI" id="CHEBI:15378"/>
        <dbReference type="ChEBI" id="CHEBI:29067"/>
        <dbReference type="ChEBI" id="CHEBI:57278"/>
        <dbReference type="EC" id="3.7.1.5"/>
    </reaction>
</comment>
<dbReference type="InterPro" id="IPR011234">
    <property type="entry name" value="Fumarylacetoacetase-like_C"/>
</dbReference>
<dbReference type="GO" id="GO:0019752">
    <property type="term" value="P:carboxylic acid metabolic process"/>
    <property type="evidence" value="ECO:0007669"/>
    <property type="project" value="UniProtKB-ARBA"/>
</dbReference>
<dbReference type="OrthoDB" id="411064at2759"/>
<comment type="catalytic activity">
    <reaction evidence="14">
        <text>acetylpyruvate + H2O = acetate + pyruvate + H(+)</text>
        <dbReference type="Rhea" id="RHEA:16097"/>
        <dbReference type="ChEBI" id="CHEBI:15360"/>
        <dbReference type="ChEBI" id="CHEBI:15361"/>
        <dbReference type="ChEBI" id="CHEBI:15377"/>
        <dbReference type="ChEBI" id="CHEBI:15378"/>
        <dbReference type="ChEBI" id="CHEBI:30089"/>
    </reaction>
</comment>
<proteinExistence type="inferred from homology"/>
<dbReference type="EMBL" id="MTYJ01000105">
    <property type="protein sequence ID" value="OQV14439.1"/>
    <property type="molecule type" value="Genomic_DNA"/>
</dbReference>
<evidence type="ECO:0000256" key="10">
    <source>
        <dbReference type="ARBA" id="ARBA00044980"/>
    </source>
</evidence>
<dbReference type="GO" id="GO:0050163">
    <property type="term" value="F:oxaloacetate tautomerase activity"/>
    <property type="evidence" value="ECO:0007669"/>
    <property type="project" value="UniProtKB-EC"/>
</dbReference>
<feature type="domain" description="Fumarylacetoacetase-like C-terminal" evidence="15">
    <location>
        <begin position="15"/>
        <end position="220"/>
    </location>
</feature>
<comment type="caution">
    <text evidence="16">The sequence shown here is derived from an EMBL/GenBank/DDBJ whole genome shotgun (WGS) entry which is preliminary data.</text>
</comment>
<dbReference type="GO" id="GO:0018773">
    <property type="term" value="F:acetylpyruvate hydrolase activity"/>
    <property type="evidence" value="ECO:0007669"/>
    <property type="project" value="TreeGrafter"/>
</dbReference>
<evidence type="ECO:0000256" key="13">
    <source>
        <dbReference type="ARBA" id="ARBA00047973"/>
    </source>
</evidence>
<dbReference type="GO" id="GO:0008948">
    <property type="term" value="F:oxaloacetate decarboxylase activity"/>
    <property type="evidence" value="ECO:0007669"/>
    <property type="project" value="UniProtKB-EC"/>
</dbReference>
<evidence type="ECO:0000256" key="8">
    <source>
        <dbReference type="ARBA" id="ARBA00044911"/>
    </source>
</evidence>
<dbReference type="AlphaFoldDB" id="A0A1W0WGW4"/>
<dbReference type="InterPro" id="IPR036663">
    <property type="entry name" value="Fumarylacetoacetase_C_sf"/>
</dbReference>
<dbReference type="EC" id="5.3.2.2" evidence="9"/>
<dbReference type="Proteomes" id="UP000192578">
    <property type="component" value="Unassembled WGS sequence"/>
</dbReference>
<name>A0A1W0WGW4_HYPEX</name>
<gene>
    <name evidence="16" type="ORF">BV898_11415</name>
</gene>
<comment type="catalytic activity">
    <reaction evidence="8">
        <text>oxaloacetate = enol-oxaloacetate</text>
        <dbReference type="Rhea" id="RHEA:16021"/>
        <dbReference type="ChEBI" id="CHEBI:16452"/>
        <dbReference type="ChEBI" id="CHEBI:17479"/>
        <dbReference type="EC" id="5.3.2.2"/>
    </reaction>
    <physiologicalReaction direction="right-to-left" evidence="8">
        <dbReference type="Rhea" id="RHEA:16023"/>
    </physiologicalReaction>
</comment>
<evidence type="ECO:0000256" key="3">
    <source>
        <dbReference type="ARBA" id="ARBA00022723"/>
    </source>
</evidence>
<dbReference type="PANTHER" id="PTHR11820:SF7">
    <property type="entry name" value="ACYLPYRUVASE FAHD1, MITOCHONDRIAL"/>
    <property type="match status" value="1"/>
</dbReference>
<evidence type="ECO:0000256" key="6">
    <source>
        <dbReference type="ARBA" id="ARBA00042340"/>
    </source>
</evidence>
<dbReference type="NCBIfam" id="NF007967">
    <property type="entry name" value="PRK10691.1"/>
    <property type="match status" value="1"/>
</dbReference>
<dbReference type="SUPFAM" id="SSF56529">
    <property type="entry name" value="FAH"/>
    <property type="match status" value="1"/>
</dbReference>
<evidence type="ECO:0000256" key="11">
    <source>
        <dbReference type="ARBA" id="ARBA00047858"/>
    </source>
</evidence>
<dbReference type="EC" id="4.1.1.112" evidence="2"/>
<evidence type="ECO:0000256" key="12">
    <source>
        <dbReference type="ARBA" id="ARBA00047963"/>
    </source>
</evidence>
<dbReference type="PANTHER" id="PTHR11820">
    <property type="entry name" value="ACYLPYRUVASE"/>
    <property type="match status" value="1"/>
</dbReference>
<comment type="similarity">
    <text evidence="1">Belongs to the FAH family.</text>
</comment>
<protein>
    <recommendedName>
        <fullName evidence="10">Oxaloacetate tautomerase FAHD1, mitochondrial</fullName>
        <ecNumber evidence="5">3.7.1.5</ecNumber>
        <ecNumber evidence="2">4.1.1.112</ecNumber>
        <ecNumber evidence="9">5.3.2.2</ecNumber>
    </recommendedName>
    <alternativeName>
        <fullName evidence="7">Acylpyruvase FAHD1</fullName>
    </alternativeName>
    <alternativeName>
        <fullName evidence="6">Fumarylacetoacetate hydrolase domain-containing protein 1</fullName>
    </alternativeName>
    <alternativeName>
        <fullName evidence="4">Oxaloacetate decarboxylase</fullName>
    </alternativeName>
</protein>
<dbReference type="GO" id="GO:0047621">
    <property type="term" value="F:acylpyruvate hydrolase activity"/>
    <property type="evidence" value="ECO:0007669"/>
    <property type="project" value="UniProtKB-EC"/>
</dbReference>
<evidence type="ECO:0000313" key="17">
    <source>
        <dbReference type="Proteomes" id="UP000192578"/>
    </source>
</evidence>